<evidence type="ECO:0000313" key="2">
    <source>
        <dbReference type="Proteomes" id="UP000070184"/>
    </source>
</evidence>
<reference evidence="1 2" key="1">
    <citation type="journal article" date="2016" name="Sci. Rep.">
        <title>Metabolic traits of an uncultured archaeal lineage -MSBL1- from brine pools of the Red Sea.</title>
        <authorList>
            <person name="Mwirichia R."/>
            <person name="Alam I."/>
            <person name="Rashid M."/>
            <person name="Vinu M."/>
            <person name="Ba-Alawi W."/>
            <person name="Anthony Kamau A."/>
            <person name="Kamanda Ngugi D."/>
            <person name="Goker M."/>
            <person name="Klenk H.P."/>
            <person name="Bajic V."/>
            <person name="Stingl U."/>
        </authorList>
    </citation>
    <scope>NUCLEOTIDE SEQUENCE [LARGE SCALE GENOMIC DNA]</scope>
    <source>
        <strain evidence="1">SCGC-AAA259B11</strain>
    </source>
</reference>
<keyword evidence="2" id="KW-1185">Reference proteome</keyword>
<gene>
    <name evidence="1" type="ORF">AKJ61_03910</name>
</gene>
<dbReference type="Proteomes" id="UP000070184">
    <property type="component" value="Unassembled WGS sequence"/>
</dbReference>
<protein>
    <submittedName>
        <fullName evidence="1">Uncharacterized protein</fullName>
    </submittedName>
</protein>
<dbReference type="AlphaFoldDB" id="A0A133U421"/>
<proteinExistence type="predicted"/>
<accession>A0A133U421</accession>
<dbReference type="EMBL" id="LHXK01000068">
    <property type="protein sequence ID" value="KXA88935.1"/>
    <property type="molecule type" value="Genomic_DNA"/>
</dbReference>
<sequence length="111" mass="12649">MSEIYFSDPLESDIAEKEIWEKLGKHAGGDWTSRNLIRIGSGRERGENRGVLFYFLSGSPPKGYAIFVPSLRLVSFYDAFGKRFRIVDEVAKIKEWEETLIHHAEALEGEG</sequence>
<comment type="caution">
    <text evidence="1">The sequence shown here is derived from an EMBL/GenBank/DDBJ whole genome shotgun (WGS) entry which is preliminary data.</text>
</comment>
<name>A0A133U421_9EURY</name>
<organism evidence="1 2">
    <name type="scientific">candidate division MSBL1 archaeon SCGC-AAA259B11</name>
    <dbReference type="NCBI Taxonomy" id="1698260"/>
    <lineage>
        <taxon>Archaea</taxon>
        <taxon>Methanobacteriati</taxon>
        <taxon>Methanobacteriota</taxon>
        <taxon>candidate division MSBL1</taxon>
    </lineage>
</organism>
<evidence type="ECO:0000313" key="1">
    <source>
        <dbReference type="EMBL" id="KXA88935.1"/>
    </source>
</evidence>